<dbReference type="EMBL" id="LHPF02000013">
    <property type="protein sequence ID" value="PSC71753.1"/>
    <property type="molecule type" value="Genomic_DNA"/>
</dbReference>
<reference evidence="1 2" key="1">
    <citation type="journal article" date="2018" name="Plant J.">
        <title>Genome sequences of Chlorella sorokiniana UTEX 1602 and Micractinium conductrix SAG 241.80: implications to maltose excretion by a green alga.</title>
        <authorList>
            <person name="Arriola M.B."/>
            <person name="Velmurugan N."/>
            <person name="Zhang Y."/>
            <person name="Plunkett M.H."/>
            <person name="Hondzo H."/>
            <person name="Barney B.M."/>
        </authorList>
    </citation>
    <scope>NUCLEOTIDE SEQUENCE [LARGE SCALE GENOMIC DNA]</scope>
    <source>
        <strain evidence="1 2">SAG 241.80</strain>
    </source>
</reference>
<evidence type="ECO:0000313" key="2">
    <source>
        <dbReference type="Proteomes" id="UP000239649"/>
    </source>
</evidence>
<protein>
    <submittedName>
        <fullName evidence="1">Uncharacterized protein</fullName>
    </submittedName>
</protein>
<sequence>MDPLEYAGCYEGATCWHLDAHADSAQPLQAGDSHGSAAAHAAAQARFCSDVLSRAEGELLEGMSDVEDVEAYVMGSAYECAACWQADLFHQESLEEEAVTTAPLEAAAAAASASDPAAVGPAPVGAEAAQEAADGSLLLVCEAGVQPAPAVALFDGSVLASVDGMTGLWWSSASGSDDLEGLGGGGPSDIIDGGAAQLRASEGYTSLMLQLQLLEAAAGVPRGAAA</sequence>
<proteinExistence type="predicted"/>
<gene>
    <name evidence="1" type="ORF">C2E20_4940</name>
</gene>
<name>A0A2P6VCD7_9CHLO</name>
<keyword evidence="2" id="KW-1185">Reference proteome</keyword>
<comment type="caution">
    <text evidence="1">The sequence shown here is derived from an EMBL/GenBank/DDBJ whole genome shotgun (WGS) entry which is preliminary data.</text>
</comment>
<dbReference type="Proteomes" id="UP000239649">
    <property type="component" value="Unassembled WGS sequence"/>
</dbReference>
<dbReference type="AlphaFoldDB" id="A0A2P6VCD7"/>
<evidence type="ECO:0000313" key="1">
    <source>
        <dbReference type="EMBL" id="PSC71753.1"/>
    </source>
</evidence>
<organism evidence="1 2">
    <name type="scientific">Micractinium conductrix</name>
    <dbReference type="NCBI Taxonomy" id="554055"/>
    <lineage>
        <taxon>Eukaryota</taxon>
        <taxon>Viridiplantae</taxon>
        <taxon>Chlorophyta</taxon>
        <taxon>core chlorophytes</taxon>
        <taxon>Trebouxiophyceae</taxon>
        <taxon>Chlorellales</taxon>
        <taxon>Chlorellaceae</taxon>
        <taxon>Chlorella clade</taxon>
        <taxon>Micractinium</taxon>
    </lineage>
</organism>
<accession>A0A2P6VCD7</accession>